<dbReference type="EMBL" id="CAFBQE010000131">
    <property type="protein sequence ID" value="CAB5054696.1"/>
    <property type="molecule type" value="Genomic_DNA"/>
</dbReference>
<dbReference type="AlphaFoldDB" id="A0A6J7TPU1"/>
<sequence length="148" mass="14965">MSAPAAGKCPLRIFSAVSGCSAQTFSIAAIKAPSSLTTFIPRAPITAAGLPSPAITPSITWRANLSVSSPAVTSATISATSLGVIVKSAIATSLSFAIREISPSHQLRALVGSEPKLTVASTIFKTSALIIAAISLSGTAQASCRRLR</sequence>
<gene>
    <name evidence="1" type="ORF">UFOPK4284_01218</name>
</gene>
<name>A0A6J7TPU1_9ZZZZ</name>
<reference evidence="1" key="1">
    <citation type="submission" date="2020-05" db="EMBL/GenBank/DDBJ databases">
        <authorList>
            <person name="Chiriac C."/>
            <person name="Salcher M."/>
            <person name="Ghai R."/>
            <person name="Kavagutti S V."/>
        </authorList>
    </citation>
    <scope>NUCLEOTIDE SEQUENCE</scope>
</reference>
<protein>
    <submittedName>
        <fullName evidence="1">Unannotated protein</fullName>
    </submittedName>
</protein>
<organism evidence="1">
    <name type="scientific">freshwater metagenome</name>
    <dbReference type="NCBI Taxonomy" id="449393"/>
    <lineage>
        <taxon>unclassified sequences</taxon>
        <taxon>metagenomes</taxon>
        <taxon>ecological metagenomes</taxon>
    </lineage>
</organism>
<evidence type="ECO:0000313" key="1">
    <source>
        <dbReference type="EMBL" id="CAB5054696.1"/>
    </source>
</evidence>
<accession>A0A6J7TPU1</accession>
<proteinExistence type="predicted"/>